<gene>
    <name evidence="1" type="ORF">C2G38_2076365</name>
</gene>
<feature type="non-terminal residue" evidence="1">
    <location>
        <position position="71"/>
    </location>
</feature>
<protein>
    <submittedName>
        <fullName evidence="1">Uncharacterized protein</fullName>
    </submittedName>
</protein>
<reference evidence="1 2" key="1">
    <citation type="submission" date="2018-06" db="EMBL/GenBank/DDBJ databases">
        <title>Comparative genomics reveals the genomic features of Rhizophagus irregularis, R. cerebriforme, R. diaphanum and Gigaspora rosea, and their symbiotic lifestyle signature.</title>
        <authorList>
            <person name="Morin E."/>
            <person name="San Clemente H."/>
            <person name="Chen E.C.H."/>
            <person name="De La Providencia I."/>
            <person name="Hainaut M."/>
            <person name="Kuo A."/>
            <person name="Kohler A."/>
            <person name="Murat C."/>
            <person name="Tang N."/>
            <person name="Roy S."/>
            <person name="Loubradou J."/>
            <person name="Henrissat B."/>
            <person name="Grigoriev I.V."/>
            <person name="Corradi N."/>
            <person name="Roux C."/>
            <person name="Martin F.M."/>
        </authorList>
    </citation>
    <scope>NUCLEOTIDE SEQUENCE [LARGE SCALE GENOMIC DNA]</scope>
    <source>
        <strain evidence="1 2">DAOM 194757</strain>
    </source>
</reference>
<evidence type="ECO:0000313" key="2">
    <source>
        <dbReference type="Proteomes" id="UP000266673"/>
    </source>
</evidence>
<organism evidence="1 2">
    <name type="scientific">Gigaspora rosea</name>
    <dbReference type="NCBI Taxonomy" id="44941"/>
    <lineage>
        <taxon>Eukaryota</taxon>
        <taxon>Fungi</taxon>
        <taxon>Fungi incertae sedis</taxon>
        <taxon>Mucoromycota</taxon>
        <taxon>Glomeromycotina</taxon>
        <taxon>Glomeromycetes</taxon>
        <taxon>Diversisporales</taxon>
        <taxon>Gigasporaceae</taxon>
        <taxon>Gigaspora</taxon>
    </lineage>
</organism>
<dbReference type="OrthoDB" id="2445072at2759"/>
<dbReference type="AlphaFoldDB" id="A0A397VLF6"/>
<dbReference type="EMBL" id="QKWP01000322">
    <property type="protein sequence ID" value="RIB22157.1"/>
    <property type="molecule type" value="Genomic_DNA"/>
</dbReference>
<dbReference type="Proteomes" id="UP000266673">
    <property type="component" value="Unassembled WGS sequence"/>
</dbReference>
<keyword evidence="2" id="KW-1185">Reference proteome</keyword>
<proteinExistence type="predicted"/>
<name>A0A397VLF6_9GLOM</name>
<comment type="caution">
    <text evidence="1">The sequence shown here is derived from an EMBL/GenBank/DDBJ whole genome shotgun (WGS) entry which is preliminary data.</text>
</comment>
<accession>A0A397VLF6</accession>
<evidence type="ECO:0000313" key="1">
    <source>
        <dbReference type="EMBL" id="RIB22157.1"/>
    </source>
</evidence>
<sequence>MDKEFNKRPTATEINETITRWLDEIDQEDDNEIKKQILEANKIKPEPIKQIYSHNVYTSKIYETKKFSERL</sequence>